<dbReference type="Gene3D" id="1.25.40.10">
    <property type="entry name" value="Tetratricopeptide repeat domain"/>
    <property type="match status" value="1"/>
</dbReference>
<evidence type="ECO:0000256" key="3">
    <source>
        <dbReference type="PROSITE-ProRule" id="PRU00339"/>
    </source>
</evidence>
<feature type="repeat" description="TPR" evidence="3">
    <location>
        <begin position="69"/>
        <end position="102"/>
    </location>
</feature>
<dbReference type="PANTHER" id="PTHR45586">
    <property type="entry name" value="TPR REPEAT-CONTAINING PROTEIN PA4667"/>
    <property type="match status" value="1"/>
</dbReference>
<dbReference type="InterPro" id="IPR013360">
    <property type="entry name" value="Pilus_4_PilW"/>
</dbReference>
<evidence type="ECO:0000256" key="1">
    <source>
        <dbReference type="ARBA" id="ARBA00022737"/>
    </source>
</evidence>
<dbReference type="EMBL" id="JAGSOY010000004">
    <property type="protein sequence ID" value="MBU2709972.1"/>
    <property type="molecule type" value="Genomic_DNA"/>
</dbReference>
<evidence type="ECO:0000313" key="4">
    <source>
        <dbReference type="EMBL" id="MBU2709972.1"/>
    </source>
</evidence>
<sequence>MRKAKALLFTGLLAWQLTGCVSTGGKEDIDREKAAESYVNLGIAYLRQGDIENARAKLERALKYDSGSARALSVLALTYHQDGEVELAEKYFRKALWEDRSNAETNNNYAAFLYDIERYQEAAEYFQKAANNTDYTERSRSFENLGLTQLKLKDKEGAEASFRRALRLNKELSRSHLELSNLLYEQSNYSEAREHYKAFTQLASQDARSLLIGIQIAKAFNDNDRMASYGLQLRKMYPGSSELKQYQGMMANEKP</sequence>
<dbReference type="Proteomes" id="UP000690515">
    <property type="component" value="Unassembled WGS sequence"/>
</dbReference>
<dbReference type="PANTHER" id="PTHR45586:SF1">
    <property type="entry name" value="LIPOPOLYSACCHARIDE ASSEMBLY PROTEIN B"/>
    <property type="match status" value="1"/>
</dbReference>
<gene>
    <name evidence="4" type="primary">pilW</name>
    <name evidence="4" type="ORF">KCG35_02765</name>
</gene>
<evidence type="ECO:0000313" key="5">
    <source>
        <dbReference type="Proteomes" id="UP000690515"/>
    </source>
</evidence>
<proteinExistence type="predicted"/>
<dbReference type="InterPro" id="IPR051012">
    <property type="entry name" value="CellSynth/LPSAsmb/PSIAsmb"/>
</dbReference>
<accession>A0ABS5Z7E6</accession>
<name>A0ABS5Z7E6_9GAMM</name>
<organism evidence="4 5">
    <name type="scientific">Zooshikella harenae</name>
    <dbReference type="NCBI Taxonomy" id="2827238"/>
    <lineage>
        <taxon>Bacteria</taxon>
        <taxon>Pseudomonadati</taxon>
        <taxon>Pseudomonadota</taxon>
        <taxon>Gammaproteobacteria</taxon>
        <taxon>Oceanospirillales</taxon>
        <taxon>Zooshikellaceae</taxon>
        <taxon>Zooshikella</taxon>
    </lineage>
</organism>
<protein>
    <submittedName>
        <fullName evidence="4">Type IV pilus biogenesis/stability protein PilW</fullName>
    </submittedName>
</protein>
<comment type="caution">
    <text evidence="4">The sequence shown here is derived from an EMBL/GenBank/DDBJ whole genome shotgun (WGS) entry which is preliminary data.</text>
</comment>
<keyword evidence="1" id="KW-0677">Repeat</keyword>
<dbReference type="NCBIfam" id="TIGR02521">
    <property type="entry name" value="type_IV_pilW"/>
    <property type="match status" value="1"/>
</dbReference>
<reference evidence="4 5" key="1">
    <citation type="submission" date="2021-04" db="EMBL/GenBank/DDBJ databases">
        <authorList>
            <person name="Pira H."/>
            <person name="Risdian C."/>
            <person name="Wink J."/>
        </authorList>
    </citation>
    <scope>NUCLEOTIDE SEQUENCE [LARGE SCALE GENOMIC DNA]</scope>
    <source>
        <strain evidence="4 5">WH53</strain>
    </source>
</reference>
<feature type="repeat" description="TPR" evidence="3">
    <location>
        <begin position="139"/>
        <end position="172"/>
    </location>
</feature>
<dbReference type="PROSITE" id="PS50005">
    <property type="entry name" value="TPR"/>
    <property type="match status" value="3"/>
</dbReference>
<dbReference type="Pfam" id="PF13432">
    <property type="entry name" value="TPR_16"/>
    <property type="match status" value="1"/>
</dbReference>
<dbReference type="SMART" id="SM00028">
    <property type="entry name" value="TPR"/>
    <property type="match status" value="5"/>
</dbReference>
<evidence type="ECO:0000256" key="2">
    <source>
        <dbReference type="ARBA" id="ARBA00022803"/>
    </source>
</evidence>
<keyword evidence="5" id="KW-1185">Reference proteome</keyword>
<keyword evidence="2 3" id="KW-0802">TPR repeat</keyword>
<dbReference type="InterPro" id="IPR019734">
    <property type="entry name" value="TPR_rpt"/>
</dbReference>
<feature type="repeat" description="TPR" evidence="3">
    <location>
        <begin position="35"/>
        <end position="68"/>
    </location>
</feature>
<dbReference type="SUPFAM" id="SSF81901">
    <property type="entry name" value="HCP-like"/>
    <property type="match status" value="1"/>
</dbReference>
<dbReference type="RefSeq" id="WP_215818140.1">
    <property type="nucleotide sequence ID" value="NZ_JAGSOY010000004.1"/>
</dbReference>
<dbReference type="InterPro" id="IPR011990">
    <property type="entry name" value="TPR-like_helical_dom_sf"/>
</dbReference>
<dbReference type="Pfam" id="PF13424">
    <property type="entry name" value="TPR_12"/>
    <property type="match status" value="1"/>
</dbReference>
<dbReference type="PROSITE" id="PS50293">
    <property type="entry name" value="TPR_REGION"/>
    <property type="match status" value="1"/>
</dbReference>